<evidence type="ECO:0000256" key="6">
    <source>
        <dbReference type="ARBA" id="ARBA00023065"/>
    </source>
</evidence>
<keyword evidence="5 9" id="KW-1133">Transmembrane helix</keyword>
<reference evidence="11" key="1">
    <citation type="journal article" date="2019" name="bioRxiv">
        <title>The Genome of the Zebra Mussel, Dreissena polymorpha: A Resource for Invasive Species Research.</title>
        <authorList>
            <person name="McCartney M.A."/>
            <person name="Auch B."/>
            <person name="Kono T."/>
            <person name="Mallez S."/>
            <person name="Zhang Y."/>
            <person name="Obille A."/>
            <person name="Becker A."/>
            <person name="Abrahante J.E."/>
            <person name="Garbe J."/>
            <person name="Badalamenti J.P."/>
            <person name="Herman A."/>
            <person name="Mangelson H."/>
            <person name="Liachko I."/>
            <person name="Sullivan S."/>
            <person name="Sone E.D."/>
            <person name="Koren S."/>
            <person name="Silverstein K.A.T."/>
            <person name="Beckman K.B."/>
            <person name="Gohl D.M."/>
        </authorList>
    </citation>
    <scope>NUCLEOTIDE SEQUENCE</scope>
    <source>
        <strain evidence="11">Duluth1</strain>
        <tissue evidence="11">Whole animal</tissue>
    </source>
</reference>
<dbReference type="EMBL" id="JAIWYP010000001">
    <property type="protein sequence ID" value="KAH3887021.1"/>
    <property type="molecule type" value="Genomic_DNA"/>
</dbReference>
<keyword evidence="4 9" id="KW-0812">Transmembrane</keyword>
<keyword evidence="3" id="KW-1003">Cell membrane</keyword>
<reference evidence="11" key="2">
    <citation type="submission" date="2020-11" db="EMBL/GenBank/DDBJ databases">
        <authorList>
            <person name="McCartney M.A."/>
            <person name="Auch B."/>
            <person name="Kono T."/>
            <person name="Mallez S."/>
            <person name="Becker A."/>
            <person name="Gohl D.M."/>
            <person name="Silverstein K.A.T."/>
            <person name="Koren S."/>
            <person name="Bechman K.B."/>
            <person name="Herman A."/>
            <person name="Abrahante J.E."/>
            <person name="Garbe J."/>
        </authorList>
    </citation>
    <scope>NUCLEOTIDE SEQUENCE</scope>
    <source>
        <strain evidence="11">Duluth1</strain>
        <tissue evidence="11">Whole animal</tissue>
    </source>
</reference>
<evidence type="ECO:0000313" key="11">
    <source>
        <dbReference type="EMBL" id="KAH3887021.1"/>
    </source>
</evidence>
<evidence type="ECO:0000256" key="3">
    <source>
        <dbReference type="ARBA" id="ARBA00022475"/>
    </source>
</evidence>
<dbReference type="Pfam" id="PF00876">
    <property type="entry name" value="Innexin"/>
    <property type="match status" value="1"/>
</dbReference>
<evidence type="ECO:0000256" key="4">
    <source>
        <dbReference type="ARBA" id="ARBA00022692"/>
    </source>
</evidence>
<dbReference type="PROSITE" id="PS51013">
    <property type="entry name" value="PANNEXIN"/>
    <property type="match status" value="1"/>
</dbReference>
<gene>
    <name evidence="9" type="primary">inx</name>
    <name evidence="11" type="ORF">DPMN_011034</name>
</gene>
<organism evidence="11 12">
    <name type="scientific">Dreissena polymorpha</name>
    <name type="common">Zebra mussel</name>
    <name type="synonym">Mytilus polymorpha</name>
    <dbReference type="NCBI Taxonomy" id="45954"/>
    <lineage>
        <taxon>Eukaryota</taxon>
        <taxon>Metazoa</taxon>
        <taxon>Spiralia</taxon>
        <taxon>Lophotrochozoa</taxon>
        <taxon>Mollusca</taxon>
        <taxon>Bivalvia</taxon>
        <taxon>Autobranchia</taxon>
        <taxon>Heteroconchia</taxon>
        <taxon>Euheterodonta</taxon>
        <taxon>Imparidentia</taxon>
        <taxon>Neoheterodontei</taxon>
        <taxon>Myida</taxon>
        <taxon>Dreissenoidea</taxon>
        <taxon>Dreissenidae</taxon>
        <taxon>Dreissena</taxon>
    </lineage>
</organism>
<proteinExistence type="inferred from homology"/>
<dbReference type="PANTHER" id="PTHR11893">
    <property type="entry name" value="INNEXIN"/>
    <property type="match status" value="1"/>
</dbReference>
<dbReference type="PRINTS" id="PR01262">
    <property type="entry name" value="INNEXIN"/>
</dbReference>
<keyword evidence="8 9" id="KW-0407">Ion channel</keyword>
<evidence type="ECO:0000313" key="12">
    <source>
        <dbReference type="Proteomes" id="UP000828390"/>
    </source>
</evidence>
<comment type="caution">
    <text evidence="11">The sequence shown here is derived from an EMBL/GenBank/DDBJ whole genome shotgun (WGS) entry which is preliminary data.</text>
</comment>
<comment type="subcellular location">
    <subcellularLocation>
        <location evidence="1 9">Cell membrane</location>
        <topology evidence="1 9">Multi-pass membrane protein</topology>
    </subcellularLocation>
</comment>
<feature type="transmembrane region" description="Helical" evidence="9">
    <location>
        <begin position="176"/>
        <end position="200"/>
    </location>
</feature>
<evidence type="ECO:0000256" key="7">
    <source>
        <dbReference type="ARBA" id="ARBA00023136"/>
    </source>
</evidence>
<sequence length="294" mass="34425">MFLFKLPNVIWVLLHAYGGLSLSGLVKSVAEINEIDPKDRENVISNLGSQIDRWLEVQKLYKRNSCINAISAISRYFVCLCNKRNGTFLTGLYLFTKLVYAGSVIGQFFVLNAFMATNYTMYGYEVLNSLLSKRPWRDSPRFPTVTFCDFEIRQLQNVQTFTVQCVLPANLFNEKVFIFMWFWLSLVTLVSVFSLLKWVYISTYKPSNLRYVKKYRTIVGKFPLRTERRLFKRFVHQYLRDDGVFVLRMLARNTTDIVIALLIDNLWQNYVGQQKRQLKNGSWSKNETNQLASD</sequence>
<name>A0A9D4N3B6_DREPO</name>
<dbReference type="GO" id="GO:0005921">
    <property type="term" value="C:gap junction"/>
    <property type="evidence" value="ECO:0007669"/>
    <property type="project" value="UniProtKB-UniRule"/>
</dbReference>
<keyword evidence="10" id="KW-0732">Signal</keyword>
<dbReference type="Proteomes" id="UP000828390">
    <property type="component" value="Unassembled WGS sequence"/>
</dbReference>
<evidence type="ECO:0000256" key="10">
    <source>
        <dbReference type="SAM" id="SignalP"/>
    </source>
</evidence>
<keyword evidence="6 9" id="KW-0406">Ion transport</keyword>
<feature type="transmembrane region" description="Helical" evidence="9">
    <location>
        <begin position="92"/>
        <end position="115"/>
    </location>
</feature>
<evidence type="ECO:0000256" key="8">
    <source>
        <dbReference type="ARBA" id="ARBA00023303"/>
    </source>
</evidence>
<comment type="similarity">
    <text evidence="9">Belongs to the pannexin family.</text>
</comment>
<dbReference type="GO" id="GO:0005886">
    <property type="term" value="C:plasma membrane"/>
    <property type="evidence" value="ECO:0007669"/>
    <property type="project" value="UniProtKB-SubCell"/>
</dbReference>
<comment type="function">
    <text evidence="9">Structural component of the gap junctions.</text>
</comment>
<evidence type="ECO:0000256" key="1">
    <source>
        <dbReference type="ARBA" id="ARBA00004651"/>
    </source>
</evidence>
<protein>
    <recommendedName>
        <fullName evidence="9">Innexin</fullName>
    </recommendedName>
</protein>
<dbReference type="PANTHER" id="PTHR11893:SF36">
    <property type="entry name" value="INNEXIN-5"/>
    <property type="match status" value="1"/>
</dbReference>
<comment type="caution">
    <text evidence="9">Lacks conserved residue(s) required for the propagation of feature annotation.</text>
</comment>
<keyword evidence="7 9" id="KW-0472">Membrane</keyword>
<dbReference type="GO" id="GO:0034220">
    <property type="term" value="P:monoatomic ion transmembrane transport"/>
    <property type="evidence" value="ECO:0007669"/>
    <property type="project" value="UniProtKB-KW"/>
</dbReference>
<feature type="signal peptide" evidence="10">
    <location>
        <begin position="1"/>
        <end position="21"/>
    </location>
</feature>
<dbReference type="InterPro" id="IPR000990">
    <property type="entry name" value="Innexin"/>
</dbReference>
<keyword evidence="2 9" id="KW-0813">Transport</keyword>
<evidence type="ECO:0000256" key="5">
    <source>
        <dbReference type="ARBA" id="ARBA00022989"/>
    </source>
</evidence>
<accession>A0A9D4N3B6</accession>
<evidence type="ECO:0000256" key="2">
    <source>
        <dbReference type="ARBA" id="ARBA00022448"/>
    </source>
</evidence>
<keyword evidence="12" id="KW-1185">Reference proteome</keyword>
<dbReference type="AlphaFoldDB" id="A0A9D4N3B6"/>
<evidence type="ECO:0000256" key="9">
    <source>
        <dbReference type="RuleBase" id="RU010713"/>
    </source>
</evidence>
<feature type="chain" id="PRO_5038822823" description="Innexin" evidence="10">
    <location>
        <begin position="22"/>
        <end position="294"/>
    </location>
</feature>